<evidence type="ECO:0000256" key="4">
    <source>
        <dbReference type="ARBA" id="ARBA00011245"/>
    </source>
</evidence>
<dbReference type="InterPro" id="IPR011013">
    <property type="entry name" value="Gal_mutarotase_sf_dom"/>
</dbReference>
<dbReference type="Pfam" id="PF02837">
    <property type="entry name" value="Glyco_hydro_2_N"/>
    <property type="match status" value="1"/>
</dbReference>
<dbReference type="FunFam" id="3.20.20.80:FF:000121">
    <property type="entry name" value="Beta-galactosidase"/>
    <property type="match status" value="1"/>
</dbReference>
<comment type="subunit">
    <text evidence="4">Monomer.</text>
</comment>
<gene>
    <name evidence="12" type="ORF">IAC94_03400</name>
</gene>
<dbReference type="InterPro" id="IPR006104">
    <property type="entry name" value="Glyco_hydro_2_N"/>
</dbReference>
<dbReference type="SUPFAM" id="SSF51445">
    <property type="entry name" value="(Trans)glycosidases"/>
    <property type="match status" value="1"/>
</dbReference>
<dbReference type="InterPro" id="IPR017853">
    <property type="entry name" value="GH"/>
</dbReference>
<evidence type="ECO:0000256" key="6">
    <source>
        <dbReference type="ARBA" id="ARBA00022801"/>
    </source>
</evidence>
<dbReference type="Pfam" id="PF02836">
    <property type="entry name" value="Glyco_hydro_2_C"/>
    <property type="match status" value="1"/>
</dbReference>
<dbReference type="Gene3D" id="2.60.120.260">
    <property type="entry name" value="Galactose-binding domain-like"/>
    <property type="match status" value="1"/>
</dbReference>
<feature type="domain" description="Beta galactosidase small chain/" evidence="11">
    <location>
        <begin position="801"/>
        <end position="1130"/>
    </location>
</feature>
<dbReference type="Pfam" id="PF00703">
    <property type="entry name" value="Glyco_hydro_2"/>
    <property type="match status" value="1"/>
</dbReference>
<dbReference type="Pfam" id="PF02929">
    <property type="entry name" value="Bgal_small_N"/>
    <property type="match status" value="1"/>
</dbReference>
<dbReference type="InterPro" id="IPR006101">
    <property type="entry name" value="Glyco_hydro_2"/>
</dbReference>
<comment type="catalytic activity">
    <reaction evidence="1">
        <text>Hydrolysis of terminal non-reducing beta-D-galactose residues in beta-D-galactosides.</text>
        <dbReference type="EC" id="3.2.1.23"/>
    </reaction>
</comment>
<keyword evidence="10" id="KW-0732">Signal</keyword>
<sequence>MTVMKNILIYLALMLCPVVLAAQGQEDRLPYWQDVQTVEVNREYPRAAFMSYPDSATAAAYRYENSPRYLLLNGVWKFYFVDAYRDLPENITDPSVDDSGWHDINVPGNWEVQGFGTAIYTNHGYEFKPRNPTPPVLPEDNPVGVYRREFTVPESWDGSEIFLNIDGAKSGVYVYLNGREVGYSEDSKTSAEFAVSDFLVPGVNTLVLKIYRWSTGSYLECQDFWRMSGIERDVYLWCQPREAALKDFTVVSTLDDTYTDGLFSLRAVLKNTSASGSEAVLRGTLTGPDGAVVWSDVRNVPLDAGGTSEVLFENSIPDVQPWSAEHPDLYRLTMTVYADGKAVETVPYHVGFRKFEIKPSGELSPEGRPYVLFYVNGQPVKLKGVNTHEHNPLTGHYVTEELIRRDLELMKQNNINTVRLAHYPQGRRFYELCDEYGLYVYDEANIESHGMYYNLRKGGTLGNNPEWLAAHMDRTVNMYERNKNYPCITVWSLGNEAGNGYNFYQTYLWIKDRELSGMNRPVCYERAQWEWNSDMYVPQYPGAEWLRSIGRSGSDRPVVPSEYSHAMGNSSGSLSLQWDEIYRYPNLQGGYIWDWVDQGIWQDRDGGFWAYGGDFGVNAPSDGNFLCNGIVNPDRNPHPAMTEVKHAYQNAAFRPSGYAEDPTAERTLATGRLAFDSVPEDGKVSVDVINRFYFTSLDAYDFTYELTADGRVAASGTLAVSAAPQDTVTVEIPVPALKSSGTEYFLNLYMKQRLEVPGIPAGHVLASDQIAFPVTGERPVYAEGRGPVLSVDSVSSEGVIRIFSPSVEWVFDRSSAAVTSYKVRGVEYFADGFGLRPNFWRGPNDNDYGNGAPKRLQIWKTSSQELRVGAVSAVMDGADAVMTVEYLLAAGNKYIAEYRVHPDGVVDARLHFTPALMPEVESEASEATLTATYTPGQESRVGLKARPEIPRIGVRFRLPVVMHGVTWYGRGPGENYVDRSRGSLVGLYSSSAEAMYFPYVRPQENGHRSDTRWAAFYGGGNGLMVVADSTIGFSALRNPVENFDSEEAVKHDYQWPNFTPEQIASKDPAEAKDVLRRMHHVNDIVPQDYVEVCVDMRQQGVAGYDSWGDRPEPQYQLPADRDYTWGFTLVPVKNARDAQRKALYDYGL</sequence>
<dbReference type="PANTHER" id="PTHR46323">
    <property type="entry name" value="BETA-GALACTOSIDASE"/>
    <property type="match status" value="1"/>
</dbReference>
<dbReference type="InterPro" id="IPR014718">
    <property type="entry name" value="GH-type_carb-bd"/>
</dbReference>
<dbReference type="InterPro" id="IPR013783">
    <property type="entry name" value="Ig-like_fold"/>
</dbReference>
<dbReference type="SUPFAM" id="SSF49303">
    <property type="entry name" value="beta-Galactosidase/glucuronidase domain"/>
    <property type="match status" value="2"/>
</dbReference>
<dbReference type="InterPro" id="IPR036156">
    <property type="entry name" value="Beta-gal/glucu_dom_sf"/>
</dbReference>
<evidence type="ECO:0000256" key="8">
    <source>
        <dbReference type="ARBA" id="ARBA00023295"/>
    </source>
</evidence>
<evidence type="ECO:0000256" key="2">
    <source>
        <dbReference type="ARBA" id="ARBA00001913"/>
    </source>
</evidence>
<dbReference type="Gene3D" id="3.20.20.80">
    <property type="entry name" value="Glycosidases"/>
    <property type="match status" value="1"/>
</dbReference>
<evidence type="ECO:0000259" key="11">
    <source>
        <dbReference type="SMART" id="SM01038"/>
    </source>
</evidence>
<dbReference type="Gene3D" id="2.60.40.10">
    <property type="entry name" value="Immunoglobulins"/>
    <property type="match status" value="2"/>
</dbReference>
<dbReference type="Proteomes" id="UP000886744">
    <property type="component" value="Unassembled WGS sequence"/>
</dbReference>
<dbReference type="GO" id="GO:0004565">
    <property type="term" value="F:beta-galactosidase activity"/>
    <property type="evidence" value="ECO:0007669"/>
    <property type="project" value="UniProtKB-EC"/>
</dbReference>
<dbReference type="GO" id="GO:0030246">
    <property type="term" value="F:carbohydrate binding"/>
    <property type="evidence" value="ECO:0007669"/>
    <property type="project" value="InterPro"/>
</dbReference>
<evidence type="ECO:0000256" key="3">
    <source>
        <dbReference type="ARBA" id="ARBA00007401"/>
    </source>
</evidence>
<evidence type="ECO:0000256" key="7">
    <source>
        <dbReference type="ARBA" id="ARBA00022837"/>
    </source>
</evidence>
<organism evidence="12 13">
    <name type="scientific">Candidatus Coprenecus avistercoris</name>
    <dbReference type="NCBI Taxonomy" id="2840730"/>
    <lineage>
        <taxon>Bacteria</taxon>
        <taxon>Pseudomonadati</taxon>
        <taxon>Bacteroidota</taxon>
        <taxon>Bacteroidia</taxon>
        <taxon>Bacteroidales</taxon>
        <taxon>Rikenellaceae</taxon>
        <taxon>Rikenellaceae incertae sedis</taxon>
        <taxon>Candidatus Coprenecus</taxon>
    </lineage>
</organism>
<feature type="chain" id="PRO_5038821903" description="beta-galactosidase" evidence="10">
    <location>
        <begin position="22"/>
        <end position="1148"/>
    </location>
</feature>
<comment type="cofactor">
    <cofactor evidence="2">
        <name>Ca(2+)</name>
        <dbReference type="ChEBI" id="CHEBI:29108"/>
    </cofactor>
</comment>
<dbReference type="InterPro" id="IPR006102">
    <property type="entry name" value="Ig-like_GH2"/>
</dbReference>
<accession>A0A9D1E166</accession>
<dbReference type="AlphaFoldDB" id="A0A9D1E166"/>
<evidence type="ECO:0000256" key="5">
    <source>
        <dbReference type="ARBA" id="ARBA00012756"/>
    </source>
</evidence>
<name>A0A9D1E166_9BACT</name>
<keyword evidence="7" id="KW-0106">Calcium</keyword>
<dbReference type="EC" id="3.2.1.23" evidence="5"/>
<evidence type="ECO:0000256" key="10">
    <source>
        <dbReference type="SAM" id="SignalP"/>
    </source>
</evidence>
<dbReference type="GO" id="GO:0005990">
    <property type="term" value="P:lactose catabolic process"/>
    <property type="evidence" value="ECO:0007669"/>
    <property type="project" value="TreeGrafter"/>
</dbReference>
<dbReference type="Pfam" id="PF16353">
    <property type="entry name" value="LacZ_4"/>
    <property type="match status" value="1"/>
</dbReference>
<evidence type="ECO:0000313" key="12">
    <source>
        <dbReference type="EMBL" id="HIR62554.1"/>
    </source>
</evidence>
<dbReference type="InterPro" id="IPR050347">
    <property type="entry name" value="Bact_Beta-galactosidase"/>
</dbReference>
<dbReference type="InterPro" id="IPR006103">
    <property type="entry name" value="Glyco_hydro_2_cat"/>
</dbReference>
<dbReference type="EMBL" id="DVHI01000041">
    <property type="protein sequence ID" value="HIR62554.1"/>
    <property type="molecule type" value="Genomic_DNA"/>
</dbReference>
<protein>
    <recommendedName>
        <fullName evidence="5">beta-galactosidase</fullName>
        <ecNumber evidence="5">3.2.1.23</ecNumber>
    </recommendedName>
    <alternativeName>
        <fullName evidence="9">Lactase</fullName>
    </alternativeName>
</protein>
<dbReference type="SUPFAM" id="SSF49785">
    <property type="entry name" value="Galactose-binding domain-like"/>
    <property type="match status" value="1"/>
</dbReference>
<evidence type="ECO:0000256" key="1">
    <source>
        <dbReference type="ARBA" id="ARBA00001412"/>
    </source>
</evidence>
<dbReference type="GO" id="GO:0009341">
    <property type="term" value="C:beta-galactosidase complex"/>
    <property type="evidence" value="ECO:0007669"/>
    <property type="project" value="InterPro"/>
</dbReference>
<dbReference type="InterPro" id="IPR032312">
    <property type="entry name" value="LacZ_4"/>
</dbReference>
<reference evidence="12" key="2">
    <citation type="journal article" date="2021" name="PeerJ">
        <title>Extensive microbial diversity within the chicken gut microbiome revealed by metagenomics and culture.</title>
        <authorList>
            <person name="Gilroy R."/>
            <person name="Ravi A."/>
            <person name="Getino M."/>
            <person name="Pursley I."/>
            <person name="Horton D.L."/>
            <person name="Alikhan N.F."/>
            <person name="Baker D."/>
            <person name="Gharbi K."/>
            <person name="Hall N."/>
            <person name="Watson M."/>
            <person name="Adriaenssens E.M."/>
            <person name="Foster-Nyarko E."/>
            <person name="Jarju S."/>
            <person name="Secka A."/>
            <person name="Antonio M."/>
            <person name="Oren A."/>
            <person name="Chaudhuri R.R."/>
            <person name="La Ragione R."/>
            <person name="Hildebrand F."/>
            <person name="Pallen M.J."/>
        </authorList>
    </citation>
    <scope>NUCLEOTIDE SEQUENCE</scope>
    <source>
        <strain evidence="12">ChiHjej13B12-12457</strain>
    </source>
</reference>
<dbReference type="InterPro" id="IPR008979">
    <property type="entry name" value="Galactose-bd-like_sf"/>
</dbReference>
<dbReference type="Gene3D" id="2.70.98.10">
    <property type="match status" value="1"/>
</dbReference>
<keyword evidence="6" id="KW-0378">Hydrolase</keyword>
<dbReference type="SUPFAM" id="SSF74650">
    <property type="entry name" value="Galactose mutarotase-like"/>
    <property type="match status" value="1"/>
</dbReference>
<keyword evidence="8" id="KW-0326">Glycosidase</keyword>
<proteinExistence type="inferred from homology"/>
<comment type="similarity">
    <text evidence="3">Belongs to the glycosyl hydrolase 2 family.</text>
</comment>
<reference evidence="12" key="1">
    <citation type="submission" date="2020-10" db="EMBL/GenBank/DDBJ databases">
        <authorList>
            <person name="Gilroy R."/>
        </authorList>
    </citation>
    <scope>NUCLEOTIDE SEQUENCE</scope>
    <source>
        <strain evidence="12">ChiHjej13B12-12457</strain>
    </source>
</reference>
<dbReference type="PRINTS" id="PR00132">
    <property type="entry name" value="GLHYDRLASE2"/>
</dbReference>
<dbReference type="InterPro" id="IPR004199">
    <property type="entry name" value="B-gal_small/dom_5"/>
</dbReference>
<dbReference type="SMART" id="SM01038">
    <property type="entry name" value="Bgal_small_N"/>
    <property type="match status" value="1"/>
</dbReference>
<evidence type="ECO:0000313" key="13">
    <source>
        <dbReference type="Proteomes" id="UP000886744"/>
    </source>
</evidence>
<evidence type="ECO:0000256" key="9">
    <source>
        <dbReference type="ARBA" id="ARBA00032230"/>
    </source>
</evidence>
<feature type="signal peptide" evidence="10">
    <location>
        <begin position="1"/>
        <end position="21"/>
    </location>
</feature>
<dbReference type="PANTHER" id="PTHR46323:SF2">
    <property type="entry name" value="BETA-GALACTOSIDASE"/>
    <property type="match status" value="1"/>
</dbReference>
<comment type="caution">
    <text evidence="12">The sequence shown here is derived from an EMBL/GenBank/DDBJ whole genome shotgun (WGS) entry which is preliminary data.</text>
</comment>